<dbReference type="EMBL" id="JAJJMA010066388">
    <property type="protein sequence ID" value="MCL7027280.1"/>
    <property type="molecule type" value="Genomic_DNA"/>
</dbReference>
<evidence type="ECO:0000313" key="7">
    <source>
        <dbReference type="Proteomes" id="UP001177140"/>
    </source>
</evidence>
<accession>A0AA41S238</accession>
<dbReference type="PANTHER" id="PTHR47841:SF7">
    <property type="entry name" value="CYSTEINE_HISTIDINE-RICH C1 DOMAIN PROTEIN"/>
    <property type="match status" value="1"/>
</dbReference>
<dbReference type="InterPro" id="IPR043145">
    <property type="entry name" value="Znf_ZZ_sf"/>
</dbReference>
<reference evidence="6" key="1">
    <citation type="submission" date="2022-03" db="EMBL/GenBank/DDBJ databases">
        <title>A functionally conserved STORR gene fusion in Papaver species that diverged 16.8 million years ago.</title>
        <authorList>
            <person name="Catania T."/>
        </authorList>
    </citation>
    <scope>NUCLEOTIDE SEQUENCE</scope>
    <source>
        <strain evidence="6">S-191538</strain>
    </source>
</reference>
<gene>
    <name evidence="6" type="ORF">MKW94_002398</name>
</gene>
<dbReference type="AlphaFoldDB" id="A0AA41S238"/>
<evidence type="ECO:0000259" key="5">
    <source>
        <dbReference type="Pfam" id="PF03107"/>
    </source>
</evidence>
<dbReference type="InterPro" id="IPR046349">
    <property type="entry name" value="C1-like_sf"/>
</dbReference>
<evidence type="ECO:0000256" key="2">
    <source>
        <dbReference type="ARBA" id="ARBA00022737"/>
    </source>
</evidence>
<keyword evidence="2" id="KW-0677">Repeat</keyword>
<name>A0AA41S238_PAPNU</name>
<keyword evidence="4" id="KW-0862">Zinc</keyword>
<evidence type="ECO:0000256" key="1">
    <source>
        <dbReference type="ARBA" id="ARBA00022723"/>
    </source>
</evidence>
<evidence type="ECO:0000256" key="4">
    <source>
        <dbReference type="ARBA" id="ARBA00022833"/>
    </source>
</evidence>
<keyword evidence="7" id="KW-1185">Reference proteome</keyword>
<dbReference type="Pfam" id="PF03107">
    <property type="entry name" value="C1_2"/>
    <property type="match status" value="1"/>
</dbReference>
<feature type="domain" description="DC1" evidence="5">
    <location>
        <begin position="20"/>
        <end position="69"/>
    </location>
</feature>
<keyword evidence="1" id="KW-0479">Metal-binding</keyword>
<evidence type="ECO:0000256" key="3">
    <source>
        <dbReference type="ARBA" id="ARBA00022771"/>
    </source>
</evidence>
<dbReference type="SUPFAM" id="SSF57889">
    <property type="entry name" value="Cysteine-rich domain"/>
    <property type="match status" value="2"/>
</dbReference>
<dbReference type="Gene3D" id="3.30.60.90">
    <property type="match status" value="1"/>
</dbReference>
<keyword evidence="3" id="KW-0863">Zinc-finger</keyword>
<comment type="caution">
    <text evidence="6">The sequence shown here is derived from an EMBL/GenBank/DDBJ whole genome shotgun (WGS) entry which is preliminary data.</text>
</comment>
<proteinExistence type="predicted"/>
<dbReference type="Proteomes" id="UP001177140">
    <property type="component" value="Unassembled WGS sequence"/>
</dbReference>
<dbReference type="InterPro" id="IPR004146">
    <property type="entry name" value="DC1"/>
</dbReference>
<dbReference type="PANTHER" id="PTHR47841">
    <property type="entry name" value="DIACYLGLYCEROL KINASE THETA-LIKE-RELATED"/>
    <property type="match status" value="1"/>
</dbReference>
<protein>
    <recommendedName>
        <fullName evidence="5">DC1 domain-containing protein</fullName>
    </recommendedName>
</protein>
<sequence length="243" mass="26698">MAPRNPAKTSSPAGETVRHFTHPHVLSKEALDPEVYTSNRFGCDGCGMDGTGVRYHCKQCGFDLHEDCATCPEYFTSFIHPNHQLERTWEGPESYGQWRPCNVCGDEVKGLFYKCSSGAAEKSYDDEGHYFFLHPSCARLPAQLLLKIQSVPVIPDAWCAICKNLVSSDSWSYRCDSYGLVIHPQCVTLPNDNVQQSSGSGSTRSSAQSQVAQAEADADALAAAMYAAKMSAKTNKFILKNLI</sequence>
<dbReference type="GO" id="GO:0008270">
    <property type="term" value="F:zinc ion binding"/>
    <property type="evidence" value="ECO:0007669"/>
    <property type="project" value="UniProtKB-KW"/>
</dbReference>
<evidence type="ECO:0000313" key="6">
    <source>
        <dbReference type="EMBL" id="MCL7027280.1"/>
    </source>
</evidence>
<organism evidence="6 7">
    <name type="scientific">Papaver nudicaule</name>
    <name type="common">Iceland poppy</name>
    <dbReference type="NCBI Taxonomy" id="74823"/>
    <lineage>
        <taxon>Eukaryota</taxon>
        <taxon>Viridiplantae</taxon>
        <taxon>Streptophyta</taxon>
        <taxon>Embryophyta</taxon>
        <taxon>Tracheophyta</taxon>
        <taxon>Spermatophyta</taxon>
        <taxon>Magnoliopsida</taxon>
        <taxon>Ranunculales</taxon>
        <taxon>Papaveraceae</taxon>
        <taxon>Papaveroideae</taxon>
        <taxon>Papaver</taxon>
    </lineage>
</organism>